<keyword evidence="1" id="KW-0677">Repeat</keyword>
<sequence length="676" mass="74221">MPTSSYLPLRWESTGDQWWYATPIDWAAANGLSDLVKLLLRIDPNLLVKLTSLRRIRRLECVWDDVGPINSVARCRACTARALFLSCKRKGGGGAWENPLIRAGYGGWLLYTAASAGDLGFVKELLEKEQVSVFGEGEYGITDILYAGARSNNTEVFRYLFEFAMNVVRSNEGGNEGGGASVDNLLWEMMNRAVHAAARGGNLEVLKELLGDCSDVLEYRDAEGSTILHSASSRGQVEVVKDLIATYNHIISSTDNQGNTALHIAAYRGYSSTVEALVHASPSLGISTNNDGDTFLHFAVAGFRFPGFHRIDQQLNLMKELVSGKIISLKDIVNMRNNKGRTVLHIAVVENSQLHVVQLLMSIPSIDLNVCDVDGFTPLDLLKRCPRTATSEILIRQITSAGGISAGQDDDDRHPLVGHLSASGVGTSPGTCFRFLDAEFCNGHYEDKDNDSQVSCEPPSSRFSSCSSEPTSHLDSPSGLDLSGSKKRNGSRRFKLLPHWPRKGDRKLDTMKSFKEEGRNIKDIPTPLREKFSRAPSPRSNKGSFPLKGEFASPSAKERFTASLMHGVIQATPPKSCLSSGRFSPWSPFSKSSTSSPSVREKLGRDHRETDNVARSSFFSGPLTGGKSQGGDKRRRVSSFNKSLMNRYLCFGAQRLVVEDSVANRPGERSCRRLVF</sequence>
<dbReference type="PANTHER" id="PTHR24173">
    <property type="entry name" value="ANKYRIN REPEAT CONTAINING"/>
    <property type="match status" value="1"/>
</dbReference>
<evidence type="ECO:0000256" key="1">
    <source>
        <dbReference type="ARBA" id="ARBA00022737"/>
    </source>
</evidence>
<dbReference type="EMBL" id="JAKOGI010000229">
    <property type="protein sequence ID" value="KAJ8439175.1"/>
    <property type="molecule type" value="Genomic_DNA"/>
</dbReference>
<dbReference type="InterPro" id="IPR036770">
    <property type="entry name" value="Ankyrin_rpt-contain_sf"/>
</dbReference>
<feature type="compositionally biased region" description="Low complexity" evidence="4">
    <location>
        <begin position="455"/>
        <end position="483"/>
    </location>
</feature>
<dbReference type="PROSITE" id="PS50088">
    <property type="entry name" value="ANK_REPEAT"/>
    <property type="match status" value="2"/>
</dbReference>
<comment type="caution">
    <text evidence="5">The sequence shown here is derived from an EMBL/GenBank/DDBJ whole genome shotgun (WGS) entry which is preliminary data.</text>
</comment>
<feature type="repeat" description="ANK" evidence="3">
    <location>
        <begin position="257"/>
        <end position="289"/>
    </location>
</feature>
<dbReference type="Proteomes" id="UP001153076">
    <property type="component" value="Unassembled WGS sequence"/>
</dbReference>
<dbReference type="SMART" id="SM00248">
    <property type="entry name" value="ANK"/>
    <property type="match status" value="8"/>
</dbReference>
<dbReference type="OrthoDB" id="5314041at2759"/>
<protein>
    <submittedName>
        <fullName evidence="5">Uncharacterized protein</fullName>
    </submittedName>
</protein>
<dbReference type="InterPro" id="IPR002110">
    <property type="entry name" value="Ankyrin_rpt"/>
</dbReference>
<dbReference type="Pfam" id="PF00023">
    <property type="entry name" value="Ank"/>
    <property type="match status" value="1"/>
</dbReference>
<feature type="repeat" description="ANK" evidence="3">
    <location>
        <begin position="223"/>
        <end position="244"/>
    </location>
</feature>
<proteinExistence type="predicted"/>
<dbReference type="PROSITE" id="PS50297">
    <property type="entry name" value="ANK_REP_REGION"/>
    <property type="match status" value="2"/>
</dbReference>
<feature type="compositionally biased region" description="Basic and acidic residues" evidence="4">
    <location>
        <begin position="599"/>
        <end position="612"/>
    </location>
</feature>
<dbReference type="Gene3D" id="1.25.40.20">
    <property type="entry name" value="Ankyrin repeat-containing domain"/>
    <property type="match status" value="1"/>
</dbReference>
<organism evidence="5 6">
    <name type="scientific">Carnegiea gigantea</name>
    <dbReference type="NCBI Taxonomy" id="171969"/>
    <lineage>
        <taxon>Eukaryota</taxon>
        <taxon>Viridiplantae</taxon>
        <taxon>Streptophyta</taxon>
        <taxon>Embryophyta</taxon>
        <taxon>Tracheophyta</taxon>
        <taxon>Spermatophyta</taxon>
        <taxon>Magnoliopsida</taxon>
        <taxon>eudicotyledons</taxon>
        <taxon>Gunneridae</taxon>
        <taxon>Pentapetalae</taxon>
        <taxon>Caryophyllales</taxon>
        <taxon>Cactineae</taxon>
        <taxon>Cactaceae</taxon>
        <taxon>Cactoideae</taxon>
        <taxon>Echinocereeae</taxon>
        <taxon>Carnegiea</taxon>
    </lineage>
</organism>
<evidence type="ECO:0000256" key="2">
    <source>
        <dbReference type="ARBA" id="ARBA00023043"/>
    </source>
</evidence>
<feature type="region of interest" description="Disordered" evidence="4">
    <location>
        <begin position="585"/>
        <end position="636"/>
    </location>
</feature>
<gene>
    <name evidence="5" type="ORF">Cgig2_027101</name>
</gene>
<dbReference type="SUPFAM" id="SSF48403">
    <property type="entry name" value="Ankyrin repeat"/>
    <property type="match status" value="1"/>
</dbReference>
<feature type="compositionally biased region" description="Low complexity" evidence="4">
    <location>
        <begin position="585"/>
        <end position="598"/>
    </location>
</feature>
<feature type="compositionally biased region" description="Basic and acidic residues" evidence="4">
    <location>
        <begin position="502"/>
        <end position="533"/>
    </location>
</feature>
<name>A0A9Q1K964_9CARY</name>
<dbReference type="PANTHER" id="PTHR24173:SF83">
    <property type="entry name" value="SOCS BOX DOMAIN-CONTAINING PROTEIN"/>
    <property type="match status" value="1"/>
</dbReference>
<accession>A0A9Q1K964</accession>
<dbReference type="Pfam" id="PF12796">
    <property type="entry name" value="Ank_2"/>
    <property type="match status" value="2"/>
</dbReference>
<dbReference type="AlphaFoldDB" id="A0A9Q1K964"/>
<feature type="region of interest" description="Disordered" evidence="4">
    <location>
        <begin position="448"/>
        <end position="552"/>
    </location>
</feature>
<keyword evidence="2 3" id="KW-0040">ANK repeat</keyword>
<evidence type="ECO:0000256" key="4">
    <source>
        <dbReference type="SAM" id="MobiDB-lite"/>
    </source>
</evidence>
<evidence type="ECO:0000313" key="5">
    <source>
        <dbReference type="EMBL" id="KAJ8439175.1"/>
    </source>
</evidence>
<feature type="compositionally biased region" description="Basic residues" evidence="4">
    <location>
        <begin position="485"/>
        <end position="501"/>
    </location>
</feature>
<evidence type="ECO:0000313" key="6">
    <source>
        <dbReference type="Proteomes" id="UP001153076"/>
    </source>
</evidence>
<evidence type="ECO:0000256" key="3">
    <source>
        <dbReference type="PROSITE-ProRule" id="PRU00023"/>
    </source>
</evidence>
<reference evidence="5" key="1">
    <citation type="submission" date="2022-04" db="EMBL/GenBank/DDBJ databases">
        <title>Carnegiea gigantea Genome sequencing and assembly v2.</title>
        <authorList>
            <person name="Copetti D."/>
            <person name="Sanderson M.J."/>
            <person name="Burquez A."/>
            <person name="Wojciechowski M.F."/>
        </authorList>
    </citation>
    <scope>NUCLEOTIDE SEQUENCE</scope>
    <source>
        <strain evidence="5">SGP5-SGP5p</strain>
        <tissue evidence="5">Aerial part</tissue>
    </source>
</reference>
<keyword evidence="6" id="KW-1185">Reference proteome</keyword>